<keyword evidence="2" id="KW-0378">Hydrolase</keyword>
<name>A0A1Q2HYL3_9CORY</name>
<dbReference type="Pfam" id="PF00561">
    <property type="entry name" value="Abhydrolase_1"/>
    <property type="match status" value="1"/>
</dbReference>
<dbReference type="SUPFAM" id="SSF53474">
    <property type="entry name" value="alpha/beta-Hydrolases"/>
    <property type="match status" value="1"/>
</dbReference>
<dbReference type="OrthoDB" id="9802489at2"/>
<dbReference type="Gene3D" id="3.40.50.1820">
    <property type="entry name" value="alpha/beta hydrolase"/>
    <property type="match status" value="1"/>
</dbReference>
<organism evidence="2 3">
    <name type="scientific">Corynebacterium glaucum</name>
    <dbReference type="NCBI Taxonomy" id="187491"/>
    <lineage>
        <taxon>Bacteria</taxon>
        <taxon>Bacillati</taxon>
        <taxon>Actinomycetota</taxon>
        <taxon>Actinomycetes</taxon>
        <taxon>Mycobacteriales</taxon>
        <taxon>Corynebacteriaceae</taxon>
        <taxon>Corynebacterium</taxon>
    </lineage>
</organism>
<dbReference type="RefSeq" id="WP_095660532.1">
    <property type="nucleotide sequence ID" value="NZ_CP019688.1"/>
</dbReference>
<dbReference type="GO" id="GO:0047570">
    <property type="term" value="F:3-oxoadipate enol-lactonase activity"/>
    <property type="evidence" value="ECO:0007669"/>
    <property type="project" value="UniProtKB-EC"/>
</dbReference>
<evidence type="ECO:0000313" key="2">
    <source>
        <dbReference type="EMBL" id="AQQ15909.1"/>
    </source>
</evidence>
<keyword evidence="3" id="KW-1185">Reference proteome</keyword>
<protein>
    <submittedName>
        <fullName evidence="2">3-oxoadipate enol-lactonase 2</fullName>
        <ecNumber evidence="2">3.1.1.24</ecNumber>
    </submittedName>
</protein>
<dbReference type="InterPro" id="IPR029058">
    <property type="entry name" value="AB_hydrolase_fold"/>
</dbReference>
<sequence>MTNLDVNIFGNQEADRTVVLLSSIATTHQAWSKVIPALEDEFQVVTVDHRGHGKSETPKVAQGSATVQVLCDDILTALDTINVDRFTVVGLSLGGALAQYLTANSGRVDKAVFCCTATYLGGEEKWSERTGIAREKGMDALADGFVENWFTESFREEHPDEVRRIRDMAAAVDAEGYAQNGDALAKWDFASELSKITCPVLTIAGAQDPGTPPEELEKIADGVAGPVESVVINPGSHQVAVENPEKFNKALTQFLLD</sequence>
<gene>
    <name evidence="2" type="primary">catD1</name>
    <name evidence="2" type="ORF">CGLAU_09790</name>
</gene>
<dbReference type="PANTHER" id="PTHR43798:SF33">
    <property type="entry name" value="HYDROLASE, PUTATIVE (AFU_ORTHOLOGUE AFUA_2G14860)-RELATED"/>
    <property type="match status" value="1"/>
</dbReference>
<accession>A0A1Q2HYL3</accession>
<dbReference type="PANTHER" id="PTHR43798">
    <property type="entry name" value="MONOACYLGLYCEROL LIPASE"/>
    <property type="match status" value="1"/>
</dbReference>
<dbReference type="KEGG" id="cgv:CGLAU_09790"/>
<dbReference type="AlphaFoldDB" id="A0A1Q2HYL3"/>
<proteinExistence type="predicted"/>
<feature type="domain" description="AB hydrolase-1" evidence="1">
    <location>
        <begin position="17"/>
        <end position="244"/>
    </location>
</feature>
<evidence type="ECO:0000259" key="1">
    <source>
        <dbReference type="Pfam" id="PF00561"/>
    </source>
</evidence>
<dbReference type="InterPro" id="IPR000073">
    <property type="entry name" value="AB_hydrolase_1"/>
</dbReference>
<dbReference type="InterPro" id="IPR050266">
    <property type="entry name" value="AB_hydrolase_sf"/>
</dbReference>
<reference evidence="2 3" key="1">
    <citation type="submission" date="2016-12" db="EMBL/GenBank/DDBJ databases">
        <authorList>
            <person name="Song W.-J."/>
            <person name="Kurnit D.M."/>
        </authorList>
    </citation>
    <scope>NUCLEOTIDE SEQUENCE [LARGE SCALE GENOMIC DNA]</scope>
    <source>
        <strain evidence="2 3">DSM 30827</strain>
    </source>
</reference>
<dbReference type="GO" id="GO:0016020">
    <property type="term" value="C:membrane"/>
    <property type="evidence" value="ECO:0007669"/>
    <property type="project" value="TreeGrafter"/>
</dbReference>
<evidence type="ECO:0000313" key="3">
    <source>
        <dbReference type="Proteomes" id="UP000217209"/>
    </source>
</evidence>
<dbReference type="EC" id="3.1.1.24" evidence="2"/>
<dbReference type="EMBL" id="CP019688">
    <property type="protein sequence ID" value="AQQ15909.1"/>
    <property type="molecule type" value="Genomic_DNA"/>
</dbReference>
<dbReference type="Proteomes" id="UP000217209">
    <property type="component" value="Chromosome"/>
</dbReference>
<dbReference type="PRINTS" id="PR00111">
    <property type="entry name" value="ABHYDROLASE"/>
</dbReference>